<evidence type="ECO:0000313" key="5">
    <source>
        <dbReference type="Proteomes" id="UP001519290"/>
    </source>
</evidence>
<evidence type="ECO:0000313" key="4">
    <source>
        <dbReference type="EMBL" id="MBP2383536.1"/>
    </source>
</evidence>
<dbReference type="InterPro" id="IPR002110">
    <property type="entry name" value="Ankyrin_rpt"/>
</dbReference>
<dbReference type="Pfam" id="PF00023">
    <property type="entry name" value="Ank"/>
    <property type="match status" value="1"/>
</dbReference>
<proteinExistence type="predicted"/>
<gene>
    <name evidence="4" type="ORF">JOF43_003525</name>
</gene>
<dbReference type="PROSITE" id="PS50297">
    <property type="entry name" value="ANK_REP_REGION"/>
    <property type="match status" value="1"/>
</dbReference>
<evidence type="ECO:0000256" key="3">
    <source>
        <dbReference type="PROSITE-ProRule" id="PRU00023"/>
    </source>
</evidence>
<dbReference type="RefSeq" id="WP_209904333.1">
    <property type="nucleotide sequence ID" value="NZ_BAAAJW010000009.1"/>
</dbReference>
<feature type="repeat" description="ANK" evidence="3">
    <location>
        <begin position="439"/>
        <end position="471"/>
    </location>
</feature>
<evidence type="ECO:0000256" key="1">
    <source>
        <dbReference type="ARBA" id="ARBA00022737"/>
    </source>
</evidence>
<name>A0ABS4X588_9MICO</name>
<sequence>MPIEPLPDHPDLERLKRRAKTLRDLVRAGDDEAISLVREHHPRAHGIRADTPEAHGFPLADAQLSVARLHGLPSWPALRRHLDEARRLSRSPQGVAAGTGPDELLRLVAFHDATDRCVDHERAARALEEHPRAPRHSLFAAAAFGDPSAAREFLAVDPSAASREGGPFSWPPLLYLTYARVDPRHLPPGSGDHLAVAKLLLHHGADPDAGFLWDGLPSPFTALTGVFGGGEQRSASHPAGLALAEVLLAAGAEANDNQTIYNRGAGDATARDDTDFLELLLDHGLGRGDGGPWRRRLGSRHPAPEQIAADALQHAAEQGLPRRADLLLRRGTDPDRASAHPLYRGRSPYEGAVLHGNDEVAAMRESAGADISPVGPQERLVGAVLSADRPAAMLAAGDAALLRECRRHHGDLVARAAARSRPEAVLLSVDLGFDVDALRGTTALHEAAVRGETTVVDLLLELGADPSLLDTTHHATAAGWAHHGGHPQLAEHLEDVTGESAG</sequence>
<accession>A0ABS4X588</accession>
<dbReference type="PROSITE" id="PS50088">
    <property type="entry name" value="ANK_REPEAT"/>
    <property type="match status" value="1"/>
</dbReference>
<dbReference type="SMART" id="SM00248">
    <property type="entry name" value="ANK"/>
    <property type="match status" value="4"/>
</dbReference>
<dbReference type="SUPFAM" id="SSF48403">
    <property type="entry name" value="Ankyrin repeat"/>
    <property type="match status" value="1"/>
</dbReference>
<keyword evidence="1" id="KW-0677">Repeat</keyword>
<dbReference type="PANTHER" id="PTHR24189">
    <property type="entry name" value="MYOTROPHIN"/>
    <property type="match status" value="1"/>
</dbReference>
<dbReference type="InterPro" id="IPR050745">
    <property type="entry name" value="Multifunctional_regulatory"/>
</dbReference>
<keyword evidence="5" id="KW-1185">Reference proteome</keyword>
<comment type="caution">
    <text evidence="4">The sequence shown here is derived from an EMBL/GenBank/DDBJ whole genome shotgun (WGS) entry which is preliminary data.</text>
</comment>
<dbReference type="EMBL" id="JAGIOD010000002">
    <property type="protein sequence ID" value="MBP2383536.1"/>
    <property type="molecule type" value="Genomic_DNA"/>
</dbReference>
<dbReference type="Proteomes" id="UP001519290">
    <property type="component" value="Unassembled WGS sequence"/>
</dbReference>
<dbReference type="Gene3D" id="1.25.40.20">
    <property type="entry name" value="Ankyrin repeat-containing domain"/>
    <property type="match status" value="2"/>
</dbReference>
<keyword evidence="2 3" id="KW-0040">ANK repeat</keyword>
<dbReference type="PANTHER" id="PTHR24189:SF50">
    <property type="entry name" value="ANKYRIN REPEAT AND SOCS BOX PROTEIN 2"/>
    <property type="match status" value="1"/>
</dbReference>
<dbReference type="InterPro" id="IPR036770">
    <property type="entry name" value="Ankyrin_rpt-contain_sf"/>
</dbReference>
<evidence type="ECO:0000256" key="2">
    <source>
        <dbReference type="ARBA" id="ARBA00023043"/>
    </source>
</evidence>
<reference evidence="4 5" key="1">
    <citation type="submission" date="2021-03" db="EMBL/GenBank/DDBJ databases">
        <title>Sequencing the genomes of 1000 actinobacteria strains.</title>
        <authorList>
            <person name="Klenk H.-P."/>
        </authorList>
    </citation>
    <scope>NUCLEOTIDE SEQUENCE [LARGE SCALE GENOMIC DNA]</scope>
    <source>
        <strain evidence="4 5">DSM 14566</strain>
    </source>
</reference>
<organism evidence="4 5">
    <name type="scientific">Brachybacterium sacelli</name>
    <dbReference type="NCBI Taxonomy" id="173364"/>
    <lineage>
        <taxon>Bacteria</taxon>
        <taxon>Bacillati</taxon>
        <taxon>Actinomycetota</taxon>
        <taxon>Actinomycetes</taxon>
        <taxon>Micrococcales</taxon>
        <taxon>Dermabacteraceae</taxon>
        <taxon>Brachybacterium</taxon>
    </lineage>
</organism>
<protein>
    <submittedName>
        <fullName evidence="4">Ankyrin repeat protein</fullName>
    </submittedName>
</protein>